<name>A0ABR2IBY4_9EUKA</name>
<evidence type="ECO:0000313" key="2">
    <source>
        <dbReference type="Proteomes" id="UP001470230"/>
    </source>
</evidence>
<dbReference type="EMBL" id="JAPFFF010000018">
    <property type="protein sequence ID" value="KAK8860553.1"/>
    <property type="molecule type" value="Genomic_DNA"/>
</dbReference>
<accession>A0ABR2IBY4</accession>
<proteinExistence type="predicted"/>
<reference evidence="1 2" key="1">
    <citation type="submission" date="2024-04" db="EMBL/GenBank/DDBJ databases">
        <title>Tritrichomonas musculus Genome.</title>
        <authorList>
            <person name="Alves-Ferreira E."/>
            <person name="Grigg M."/>
            <person name="Lorenzi H."/>
            <person name="Galac M."/>
        </authorList>
    </citation>
    <scope>NUCLEOTIDE SEQUENCE [LARGE SCALE GENOMIC DNA]</scope>
    <source>
        <strain evidence="1 2">EAF2021</strain>
    </source>
</reference>
<dbReference type="Pfam" id="PF08238">
    <property type="entry name" value="Sel1"/>
    <property type="match status" value="4"/>
</dbReference>
<protein>
    <submittedName>
        <fullName evidence="1">Uncharacterized protein</fullName>
    </submittedName>
</protein>
<comment type="caution">
    <text evidence="1">The sequence shown here is derived from an EMBL/GenBank/DDBJ whole genome shotgun (WGS) entry which is preliminary data.</text>
</comment>
<gene>
    <name evidence="1" type="ORF">M9Y10_012218</name>
</gene>
<dbReference type="InterPro" id="IPR011990">
    <property type="entry name" value="TPR-like_helical_dom_sf"/>
</dbReference>
<organism evidence="1 2">
    <name type="scientific">Tritrichomonas musculus</name>
    <dbReference type="NCBI Taxonomy" id="1915356"/>
    <lineage>
        <taxon>Eukaryota</taxon>
        <taxon>Metamonada</taxon>
        <taxon>Parabasalia</taxon>
        <taxon>Tritrichomonadida</taxon>
        <taxon>Tritrichomonadidae</taxon>
        <taxon>Tritrichomonas</taxon>
    </lineage>
</organism>
<dbReference type="Gene3D" id="1.25.40.10">
    <property type="entry name" value="Tetratricopeptide repeat domain"/>
    <property type="match status" value="1"/>
</dbReference>
<evidence type="ECO:0000313" key="1">
    <source>
        <dbReference type="EMBL" id="KAK8860553.1"/>
    </source>
</evidence>
<dbReference type="Proteomes" id="UP001470230">
    <property type="component" value="Unassembled WGS sequence"/>
</dbReference>
<dbReference type="SUPFAM" id="SSF81901">
    <property type="entry name" value="HCP-like"/>
    <property type="match status" value="1"/>
</dbReference>
<dbReference type="InterPro" id="IPR006597">
    <property type="entry name" value="Sel1-like"/>
</dbReference>
<sequence>MEPPRSSSEARIQSFVLLTCPPPLRALQRRRVSIRSEGYFISKGIGTKKNRREGVRMMLESGVEEYYKFFATDIGLYFLDLAKEEEEEDKDDNYARAFEWFEKGYMMRKTTATINNYALCFLKRIFVEKDIEKAKCILKEGVFKGDPESMHNLAQILESTDIVESLEYYKRASSIGHKKSESRYSSLITEIDDGKLTK</sequence>
<keyword evidence="2" id="KW-1185">Reference proteome</keyword>